<protein>
    <submittedName>
        <fullName evidence="2">Tripartite-type tricarboxylate transporter receptor subunit TctC</fullName>
    </submittedName>
</protein>
<name>A0ABT9SAJ3_9BURK</name>
<evidence type="ECO:0000313" key="2">
    <source>
        <dbReference type="EMBL" id="MDP9900858.1"/>
    </source>
</evidence>
<reference evidence="2 3" key="1">
    <citation type="submission" date="2023-07" db="EMBL/GenBank/DDBJ databases">
        <title>Sorghum-associated microbial communities from plants grown in Nebraska, USA.</title>
        <authorList>
            <person name="Schachtman D."/>
        </authorList>
    </citation>
    <scope>NUCLEOTIDE SEQUENCE [LARGE SCALE GENOMIC DNA]</scope>
    <source>
        <strain evidence="2 3">DS1607</strain>
    </source>
</reference>
<comment type="caution">
    <text evidence="2">The sequence shown here is derived from an EMBL/GenBank/DDBJ whole genome shotgun (WGS) entry which is preliminary data.</text>
</comment>
<dbReference type="Proteomes" id="UP001226867">
    <property type="component" value="Unassembled WGS sequence"/>
</dbReference>
<keyword evidence="2" id="KW-0675">Receptor</keyword>
<comment type="similarity">
    <text evidence="1">Belongs to the UPF0065 (bug) family.</text>
</comment>
<dbReference type="EMBL" id="JAUSRO010000009">
    <property type="protein sequence ID" value="MDP9900858.1"/>
    <property type="molecule type" value="Genomic_DNA"/>
</dbReference>
<sequence>MMRRNRAKKLTEEEMKNKWAGRMATCWMLRRLWPMAIASVFLVSASAAGWWPGNEPIKLLVGSSPGDETDNLARALADQMSRRLRHPVVVENVVGANGVQAAQKVLAAEPDGQTLLFGGTSDMVAAPLSGPQAGYQPGDFTPIAKISSAPLVLVARPRLWGRAFNEAMATAKTRPQTLTIGATYERSLPSLAASAFLRATGVEMTLMPYRGSHSLLEDLSCGRVDLAVLTLPEVLRHARAGKVHVVGVMAPDRLAVAPEFPTLSETYPKWGVSMKAWLGLAGPPGLPKSVVARINQVANEVLSDPEFQAARREEGSTLETPMSSTDFGQFIESEVLSYGDIYTVVSRSARRSPRPRRCECGFRY</sequence>
<dbReference type="InterPro" id="IPR042100">
    <property type="entry name" value="Bug_dom1"/>
</dbReference>
<dbReference type="Gene3D" id="3.40.190.10">
    <property type="entry name" value="Periplasmic binding protein-like II"/>
    <property type="match status" value="1"/>
</dbReference>
<gene>
    <name evidence="2" type="ORF">J2W36_003124</name>
</gene>
<dbReference type="InterPro" id="IPR005064">
    <property type="entry name" value="BUG"/>
</dbReference>
<dbReference type="Pfam" id="PF03401">
    <property type="entry name" value="TctC"/>
    <property type="match status" value="1"/>
</dbReference>
<dbReference type="PIRSF" id="PIRSF017082">
    <property type="entry name" value="YflP"/>
    <property type="match status" value="1"/>
</dbReference>
<keyword evidence="3" id="KW-1185">Reference proteome</keyword>
<accession>A0ABT9SAJ3</accession>
<dbReference type="CDD" id="cd07012">
    <property type="entry name" value="PBP2_Bug_TTT"/>
    <property type="match status" value="1"/>
</dbReference>
<proteinExistence type="inferred from homology"/>
<evidence type="ECO:0000313" key="3">
    <source>
        <dbReference type="Proteomes" id="UP001226867"/>
    </source>
</evidence>
<dbReference type="SUPFAM" id="SSF53850">
    <property type="entry name" value="Periplasmic binding protein-like II"/>
    <property type="match status" value="1"/>
</dbReference>
<organism evidence="2 3">
    <name type="scientific">Variovorax ginsengisoli</name>
    <dbReference type="NCBI Taxonomy" id="363844"/>
    <lineage>
        <taxon>Bacteria</taxon>
        <taxon>Pseudomonadati</taxon>
        <taxon>Pseudomonadota</taxon>
        <taxon>Betaproteobacteria</taxon>
        <taxon>Burkholderiales</taxon>
        <taxon>Comamonadaceae</taxon>
        <taxon>Variovorax</taxon>
    </lineage>
</organism>
<dbReference type="PANTHER" id="PTHR42928">
    <property type="entry name" value="TRICARBOXYLATE-BINDING PROTEIN"/>
    <property type="match status" value="1"/>
</dbReference>
<dbReference type="PANTHER" id="PTHR42928:SF5">
    <property type="entry name" value="BLR1237 PROTEIN"/>
    <property type="match status" value="1"/>
</dbReference>
<dbReference type="Gene3D" id="3.40.190.150">
    <property type="entry name" value="Bordetella uptake gene, domain 1"/>
    <property type="match status" value="1"/>
</dbReference>
<evidence type="ECO:0000256" key="1">
    <source>
        <dbReference type="ARBA" id="ARBA00006987"/>
    </source>
</evidence>